<dbReference type="EMBL" id="CP034464">
    <property type="protein sequence ID" value="AZP11642.1"/>
    <property type="molecule type" value="Genomic_DNA"/>
</dbReference>
<dbReference type="KEGG" id="upv:EJN92_06310"/>
<reference evidence="3 4" key="1">
    <citation type="journal article" date="2011" name="Int. J. Syst. Evol. Microbiol.">
        <title>Description of Undibacterium oligocarboniphilum sp. nov., isolated from purified water, and Undibacterium pigrum strain CCUG 49012 as the type strain of Undibacterium parvum sp. nov., and emended descriptions of the genus Undibacterium and the species Undibacterium pigrum.</title>
        <authorList>
            <person name="Eder W."/>
            <person name="Wanner G."/>
            <person name="Ludwig W."/>
            <person name="Busse H.J."/>
            <person name="Ziemke-Kageler F."/>
            <person name="Lang E."/>
        </authorList>
    </citation>
    <scope>NUCLEOTIDE SEQUENCE [LARGE SCALE GENOMIC DNA]</scope>
    <source>
        <strain evidence="3 4">DSM 23061</strain>
    </source>
</reference>
<evidence type="ECO:0000313" key="3">
    <source>
        <dbReference type="EMBL" id="AZP11642.1"/>
    </source>
</evidence>
<keyword evidence="1" id="KW-0175">Coiled coil</keyword>
<dbReference type="InterPro" id="IPR001107">
    <property type="entry name" value="Band_7"/>
</dbReference>
<dbReference type="PROSITE" id="PS51257">
    <property type="entry name" value="PROKAR_LIPOPROTEIN"/>
    <property type="match status" value="1"/>
</dbReference>
<dbReference type="OrthoDB" id="8885950at2"/>
<evidence type="ECO:0000313" key="4">
    <source>
        <dbReference type="Proteomes" id="UP000275663"/>
    </source>
</evidence>
<organism evidence="3 4">
    <name type="scientific">Undibacterium parvum</name>
    <dbReference type="NCBI Taxonomy" id="401471"/>
    <lineage>
        <taxon>Bacteria</taxon>
        <taxon>Pseudomonadati</taxon>
        <taxon>Pseudomonadota</taxon>
        <taxon>Betaproteobacteria</taxon>
        <taxon>Burkholderiales</taxon>
        <taxon>Oxalobacteraceae</taxon>
        <taxon>Undibacterium</taxon>
    </lineage>
</organism>
<proteinExistence type="predicted"/>
<dbReference type="Proteomes" id="UP000275663">
    <property type="component" value="Chromosome"/>
</dbReference>
<gene>
    <name evidence="3" type="ORF">EJN92_06310</name>
</gene>
<sequence>MPKEYRKMKKLYTPIPALLLISMLLLSSACTRIGTGEVGLRINFDKTTDPAERLPGTFNQTVIGDILTFKIQDVAVAVDNMTPLASDNSTIKDFDMTVVYNINPTAVSELWTTKNRTFHGISEKDILLMQNYVALSARNAAYKVARGYESLKMADNRPLIEQQIRENIIKTLTEEKLADKITVSQIQVRAITPADIIVNSANELVRAQNELKTKEVEVQTAKKEAERIAALNANAGAIGYMNAMANLKIAEGVANGKVNTIVVPFDFRGIVNAK</sequence>
<feature type="domain" description="Band 7" evidence="2">
    <location>
        <begin position="32"/>
        <end position="225"/>
    </location>
</feature>
<name>A0A3Q9BPM9_9BURK</name>
<feature type="coiled-coil region" evidence="1">
    <location>
        <begin position="197"/>
        <end position="231"/>
    </location>
</feature>
<evidence type="ECO:0000259" key="2">
    <source>
        <dbReference type="Pfam" id="PF01145"/>
    </source>
</evidence>
<protein>
    <submittedName>
        <fullName evidence="3">SPFH domain-containing protein</fullName>
    </submittedName>
</protein>
<accession>A0A3Q9BPM9</accession>
<dbReference type="Pfam" id="PF01145">
    <property type="entry name" value="Band_7"/>
    <property type="match status" value="1"/>
</dbReference>
<keyword evidence="4" id="KW-1185">Reference proteome</keyword>
<dbReference type="AlphaFoldDB" id="A0A3Q9BPM9"/>
<evidence type="ECO:0000256" key="1">
    <source>
        <dbReference type="SAM" id="Coils"/>
    </source>
</evidence>